<proteinExistence type="predicted"/>
<gene>
    <name evidence="1" type="ORF">UFOVP649_5</name>
</gene>
<accession>A0A6J5N6C1</accession>
<name>A0A6J5N6C1_9CAUD</name>
<organism evidence="1">
    <name type="scientific">uncultured Caudovirales phage</name>
    <dbReference type="NCBI Taxonomy" id="2100421"/>
    <lineage>
        <taxon>Viruses</taxon>
        <taxon>Duplodnaviria</taxon>
        <taxon>Heunggongvirae</taxon>
        <taxon>Uroviricota</taxon>
        <taxon>Caudoviricetes</taxon>
        <taxon>Peduoviridae</taxon>
        <taxon>Maltschvirus</taxon>
        <taxon>Maltschvirus maltsch</taxon>
    </lineage>
</organism>
<sequence>MAIIGAKLINAENIENALIQAFNIWVEEDINKKHWDEQFKNMSKWDYDLGDKPTVRKNGQTVDSPRDIYDLGDLYESGLKTVLENTGAMVTANWHWDAKNTSGKEYAIYVHEGLGSNTTARPFTDDISVASSFFLKAPGINFKLRVRKAMAAL</sequence>
<evidence type="ECO:0000313" key="1">
    <source>
        <dbReference type="EMBL" id="CAB4154463.1"/>
    </source>
</evidence>
<dbReference type="EMBL" id="LR796624">
    <property type="protein sequence ID" value="CAB4154463.1"/>
    <property type="molecule type" value="Genomic_DNA"/>
</dbReference>
<protein>
    <submittedName>
        <fullName evidence="1">Uncharacterized protein</fullName>
    </submittedName>
</protein>
<reference evidence="1" key="1">
    <citation type="submission" date="2020-04" db="EMBL/GenBank/DDBJ databases">
        <authorList>
            <person name="Chiriac C."/>
            <person name="Salcher M."/>
            <person name="Ghai R."/>
            <person name="Kavagutti S V."/>
        </authorList>
    </citation>
    <scope>NUCLEOTIDE SEQUENCE</scope>
</reference>